<gene>
    <name evidence="1" type="ORF">NZD89_02865</name>
</gene>
<proteinExistence type="predicted"/>
<dbReference type="RefSeq" id="WP_268006341.1">
    <property type="nucleotide sequence ID" value="NZ_BSUT01000001.1"/>
</dbReference>
<dbReference type="InterPro" id="IPR016024">
    <property type="entry name" value="ARM-type_fold"/>
</dbReference>
<evidence type="ECO:0000313" key="1">
    <source>
        <dbReference type="EMBL" id="WAH42458.1"/>
    </source>
</evidence>
<dbReference type="InterPro" id="IPR011989">
    <property type="entry name" value="ARM-like"/>
</dbReference>
<sequence>MSDWKQSFLESIQQGVVEGVVKALDSQSTTHGGTAPSKIKNDAIKLLRKTNSDTLYPLILQLCGHENPTAQEVGAICLTDFYRSQSSEVNRVLYRLADSDNWEVREWVASACGLVLEKHFHDYFPVMAEWSRDVSENIRRAVVLAMMYAGKSRNPEFIDPFLDILEPLLSDRSRYVRDNLGPFAIGNALIKYYPTQVLKRLDTWVNDEDEQVRWNIAMIFSAAEGAKFAHESQQVFDILSSDERPYVKKAVSKAIKNISKRTTGS</sequence>
<keyword evidence="2" id="KW-1185">Reference proteome</keyword>
<organism evidence="1 2">
    <name type="scientific">Alicyclobacillus fastidiosus</name>
    <dbReference type="NCBI Taxonomy" id="392011"/>
    <lineage>
        <taxon>Bacteria</taxon>
        <taxon>Bacillati</taxon>
        <taxon>Bacillota</taxon>
        <taxon>Bacilli</taxon>
        <taxon>Bacillales</taxon>
        <taxon>Alicyclobacillaceae</taxon>
        <taxon>Alicyclobacillus</taxon>
    </lineage>
</organism>
<reference evidence="1" key="1">
    <citation type="submission" date="2022-08" db="EMBL/GenBank/DDBJ databases">
        <title>Alicyclobacillus fastidiosus DSM 17978, complete genome.</title>
        <authorList>
            <person name="Wang Q."/>
            <person name="Cai R."/>
            <person name="Wang Z."/>
        </authorList>
    </citation>
    <scope>NUCLEOTIDE SEQUENCE</scope>
    <source>
        <strain evidence="1">DSM 17978</strain>
    </source>
</reference>
<dbReference type="Pfam" id="PF08713">
    <property type="entry name" value="DNA_alkylation"/>
    <property type="match status" value="1"/>
</dbReference>
<dbReference type="SUPFAM" id="SSF48371">
    <property type="entry name" value="ARM repeat"/>
    <property type="match status" value="1"/>
</dbReference>
<accession>A0ABY6ZHS9</accession>
<dbReference type="InterPro" id="IPR014825">
    <property type="entry name" value="DNA_alkylation"/>
</dbReference>
<dbReference type="Proteomes" id="UP001164761">
    <property type="component" value="Chromosome"/>
</dbReference>
<dbReference type="Gene3D" id="1.25.10.90">
    <property type="match status" value="1"/>
</dbReference>
<protein>
    <submittedName>
        <fullName evidence="1">HEAT repeat domain-containing protein</fullName>
    </submittedName>
</protein>
<name>A0ABY6ZHS9_9BACL</name>
<dbReference type="EMBL" id="CP104067">
    <property type="protein sequence ID" value="WAH42458.1"/>
    <property type="molecule type" value="Genomic_DNA"/>
</dbReference>
<evidence type="ECO:0000313" key="2">
    <source>
        <dbReference type="Proteomes" id="UP001164761"/>
    </source>
</evidence>
<dbReference type="Gene3D" id="1.25.10.10">
    <property type="entry name" value="Leucine-rich Repeat Variant"/>
    <property type="match status" value="1"/>
</dbReference>